<proteinExistence type="inferred from homology"/>
<dbReference type="Proteomes" id="UP000241462">
    <property type="component" value="Unassembled WGS sequence"/>
</dbReference>
<comment type="cofactor">
    <cofactor evidence="1 12">
        <name>heme</name>
        <dbReference type="ChEBI" id="CHEBI:30413"/>
    </cofactor>
</comment>
<evidence type="ECO:0000256" key="7">
    <source>
        <dbReference type="ARBA" id="ARBA00022989"/>
    </source>
</evidence>
<keyword evidence="9 12" id="KW-0408">Iron</keyword>
<feature type="binding site" description="axial binding residue" evidence="12">
    <location>
        <position position="403"/>
    </location>
    <ligand>
        <name>heme</name>
        <dbReference type="ChEBI" id="CHEBI:30413"/>
    </ligand>
    <ligandPart>
        <name>Fe</name>
        <dbReference type="ChEBI" id="CHEBI:18248"/>
    </ligandPart>
</feature>
<dbReference type="Pfam" id="PF00067">
    <property type="entry name" value="p450"/>
    <property type="match status" value="1"/>
</dbReference>
<dbReference type="InterPro" id="IPR001128">
    <property type="entry name" value="Cyt_P450"/>
</dbReference>
<keyword evidence="4 12" id="KW-0349">Heme</keyword>
<keyword evidence="8" id="KW-0560">Oxidoreductase</keyword>
<dbReference type="EMBL" id="KZ678428">
    <property type="protein sequence ID" value="PSR88504.1"/>
    <property type="molecule type" value="Genomic_DNA"/>
</dbReference>
<keyword evidence="7" id="KW-1133">Transmembrane helix</keyword>
<keyword evidence="14" id="KW-1185">Reference proteome</keyword>
<protein>
    <submittedName>
        <fullName evidence="13">Cytochrome P450</fullName>
    </submittedName>
</protein>
<accession>A0A2T3AA32</accession>
<evidence type="ECO:0000256" key="5">
    <source>
        <dbReference type="ARBA" id="ARBA00022692"/>
    </source>
</evidence>
<sequence length="456" mass="51927">MISMGYKTAGGKPFEIPGPDHDHVFISSDKHLEEVRKAARDELSMFGATKQMFQPQYTMLGHNWLDERGAEGVGYIRACGTLFTRQLFNLMPDIERLVDEEFRRVTQQPEYTSGSVKIVQGYDLLRRIICTVNGFCFFGDELANNEKFMSKIFTYNQVVIQAAEVLRLLPEFMKSIVGPIVSRTSEIQSFIFETLNEVVARRMEDRRLRETGEISAPAPSDMIEWIIETAPTHLGWTSRRVTYEIIAIWFGSVHALSATATYALFDLCEHPEYIEPLRKEVTGPAYDEFIATTKGLPLLDSFIKESSRLSPIESMAGRRQALKDFVFSDGTTVKKGDWTCVPTKAMQYDDAYFPSADSFEGFRFAPQDKVPRDSPSTVLQSEPSRYSDISDNYYVWGIGGIVCPGRFYASIATKSVLAYILKNFDCSLENQNTPRTFTWRSYSFPRQDARVKFTAR</sequence>
<evidence type="ECO:0000313" key="13">
    <source>
        <dbReference type="EMBL" id="PSR88504.1"/>
    </source>
</evidence>
<evidence type="ECO:0000256" key="3">
    <source>
        <dbReference type="ARBA" id="ARBA00010617"/>
    </source>
</evidence>
<dbReference type="GO" id="GO:0016705">
    <property type="term" value="F:oxidoreductase activity, acting on paired donors, with incorporation or reduction of molecular oxygen"/>
    <property type="evidence" value="ECO:0007669"/>
    <property type="project" value="InterPro"/>
</dbReference>
<keyword evidence="10" id="KW-0503">Monooxygenase</keyword>
<dbReference type="GO" id="GO:0016020">
    <property type="term" value="C:membrane"/>
    <property type="evidence" value="ECO:0007669"/>
    <property type="project" value="UniProtKB-SubCell"/>
</dbReference>
<dbReference type="GO" id="GO:0020037">
    <property type="term" value="F:heme binding"/>
    <property type="evidence" value="ECO:0007669"/>
    <property type="project" value="InterPro"/>
</dbReference>
<comment type="similarity">
    <text evidence="3">Belongs to the cytochrome P450 family.</text>
</comment>
<organism evidence="13 14">
    <name type="scientific">Coniella lustricola</name>
    <dbReference type="NCBI Taxonomy" id="2025994"/>
    <lineage>
        <taxon>Eukaryota</taxon>
        <taxon>Fungi</taxon>
        <taxon>Dikarya</taxon>
        <taxon>Ascomycota</taxon>
        <taxon>Pezizomycotina</taxon>
        <taxon>Sordariomycetes</taxon>
        <taxon>Sordariomycetidae</taxon>
        <taxon>Diaporthales</taxon>
        <taxon>Schizoparmaceae</taxon>
        <taxon>Coniella</taxon>
    </lineage>
</organism>
<dbReference type="SUPFAM" id="SSF48264">
    <property type="entry name" value="Cytochrome P450"/>
    <property type="match status" value="1"/>
</dbReference>
<evidence type="ECO:0000256" key="9">
    <source>
        <dbReference type="ARBA" id="ARBA00023004"/>
    </source>
</evidence>
<dbReference type="InterPro" id="IPR002403">
    <property type="entry name" value="Cyt_P450_E_grp-IV"/>
</dbReference>
<keyword evidence="6 12" id="KW-0479">Metal-binding</keyword>
<keyword evidence="11" id="KW-0472">Membrane</keyword>
<evidence type="ECO:0000256" key="2">
    <source>
        <dbReference type="ARBA" id="ARBA00004370"/>
    </source>
</evidence>
<dbReference type="GO" id="GO:0004497">
    <property type="term" value="F:monooxygenase activity"/>
    <property type="evidence" value="ECO:0007669"/>
    <property type="project" value="UniProtKB-KW"/>
</dbReference>
<evidence type="ECO:0000256" key="11">
    <source>
        <dbReference type="ARBA" id="ARBA00023136"/>
    </source>
</evidence>
<evidence type="ECO:0000256" key="1">
    <source>
        <dbReference type="ARBA" id="ARBA00001971"/>
    </source>
</evidence>
<evidence type="ECO:0000256" key="8">
    <source>
        <dbReference type="ARBA" id="ARBA00023002"/>
    </source>
</evidence>
<evidence type="ECO:0000256" key="4">
    <source>
        <dbReference type="ARBA" id="ARBA00022617"/>
    </source>
</evidence>
<dbReference type="AlphaFoldDB" id="A0A2T3AA32"/>
<keyword evidence="5" id="KW-0812">Transmembrane</keyword>
<dbReference type="GO" id="GO:0005506">
    <property type="term" value="F:iron ion binding"/>
    <property type="evidence" value="ECO:0007669"/>
    <property type="project" value="InterPro"/>
</dbReference>
<evidence type="ECO:0000256" key="6">
    <source>
        <dbReference type="ARBA" id="ARBA00022723"/>
    </source>
</evidence>
<evidence type="ECO:0000256" key="12">
    <source>
        <dbReference type="PIRSR" id="PIRSR602403-1"/>
    </source>
</evidence>
<dbReference type="PRINTS" id="PR00465">
    <property type="entry name" value="EP450IV"/>
</dbReference>
<name>A0A2T3AA32_9PEZI</name>
<dbReference type="PANTHER" id="PTHR46206">
    <property type="entry name" value="CYTOCHROME P450"/>
    <property type="match status" value="1"/>
</dbReference>
<dbReference type="InParanoid" id="A0A2T3AA32"/>
<dbReference type="Gene3D" id="1.10.630.10">
    <property type="entry name" value="Cytochrome P450"/>
    <property type="match status" value="1"/>
</dbReference>
<evidence type="ECO:0000313" key="14">
    <source>
        <dbReference type="Proteomes" id="UP000241462"/>
    </source>
</evidence>
<dbReference type="PANTHER" id="PTHR46206:SF5">
    <property type="entry name" value="P450, PUTATIVE (EUROFUNG)-RELATED"/>
    <property type="match status" value="1"/>
</dbReference>
<dbReference type="OrthoDB" id="1844152at2759"/>
<evidence type="ECO:0000256" key="10">
    <source>
        <dbReference type="ARBA" id="ARBA00023033"/>
    </source>
</evidence>
<gene>
    <name evidence="13" type="ORF">BD289DRAFT_498850</name>
</gene>
<reference evidence="13 14" key="1">
    <citation type="journal article" date="2018" name="Mycol. Prog.">
        <title>Coniella lustricola, a new species from submerged detritus.</title>
        <authorList>
            <person name="Raudabaugh D.B."/>
            <person name="Iturriaga T."/>
            <person name="Carver A."/>
            <person name="Mondo S."/>
            <person name="Pangilinan J."/>
            <person name="Lipzen A."/>
            <person name="He G."/>
            <person name="Amirebrahimi M."/>
            <person name="Grigoriev I.V."/>
            <person name="Miller A.N."/>
        </authorList>
    </citation>
    <scope>NUCLEOTIDE SEQUENCE [LARGE SCALE GENOMIC DNA]</scope>
    <source>
        <strain evidence="13 14">B22-T-1</strain>
    </source>
</reference>
<comment type="subcellular location">
    <subcellularLocation>
        <location evidence="2">Membrane</location>
    </subcellularLocation>
</comment>
<dbReference type="CDD" id="cd11041">
    <property type="entry name" value="CYP503A1-like"/>
    <property type="match status" value="1"/>
</dbReference>
<dbReference type="STRING" id="2025994.A0A2T3AA32"/>
<dbReference type="InterPro" id="IPR036396">
    <property type="entry name" value="Cyt_P450_sf"/>
</dbReference>